<sequence length="337" mass="38575">MPTTSCPSLISDEDLLDHIRLLESTLLPHFQAPRHNHGQPSMPKPTHLVLTHLLQPHRSRCVCCNTRRSRFQPQAPSFKAVDHLASLDLHRLSVMSQRKLARYLHPIVRDWMCRRCHHAETVGIEQRRVVLQWVRELRGVVAMLVRGEALRKGVHRPQLPPVDLTRTMPSSSSSSPSSSPPSHDRDEEMCCMICTSPIAPRAAKKTCFQCNNAVHKTCFEQYRDFEDLHQATTLTTEQAVLHLPCIYCRCIVLSVPRSEDGKVAWARRREEVERADWELASGLQESEDGEQEEVVDDGEEQEVVDDGEEQEVVDDGEVWAVQDSEREIDEWLFGVRE</sequence>
<feature type="compositionally biased region" description="Acidic residues" evidence="1">
    <location>
        <begin position="285"/>
        <end position="317"/>
    </location>
</feature>
<dbReference type="AlphaFoldDB" id="F9XQZ0"/>
<evidence type="ECO:0000313" key="2">
    <source>
        <dbReference type="EMBL" id="EGP82337.1"/>
    </source>
</evidence>
<dbReference type="EMBL" id="CM001210">
    <property type="protein sequence ID" value="EGP82337.1"/>
    <property type="molecule type" value="Genomic_DNA"/>
</dbReference>
<dbReference type="Proteomes" id="UP000008062">
    <property type="component" value="Chromosome 15"/>
</dbReference>
<feature type="compositionally biased region" description="Low complexity" evidence="1">
    <location>
        <begin position="169"/>
        <end position="181"/>
    </location>
</feature>
<reference evidence="2 3" key="1">
    <citation type="journal article" date="2011" name="PLoS Genet.">
        <title>Finished genome of the fungal wheat pathogen Mycosphaerella graminicola reveals dispensome structure, chromosome plasticity, and stealth pathogenesis.</title>
        <authorList>
            <person name="Goodwin S.B."/>
            <person name="Ben M'barek S."/>
            <person name="Dhillon B."/>
            <person name="Wittenberg A.H.J."/>
            <person name="Crane C.F."/>
            <person name="Hane J.K."/>
            <person name="Foster A.J."/>
            <person name="Van der Lee T.A.J."/>
            <person name="Grimwood J."/>
            <person name="Aerts A."/>
            <person name="Antoniw J."/>
            <person name="Bailey A."/>
            <person name="Bluhm B."/>
            <person name="Bowler J."/>
            <person name="Bristow J."/>
            <person name="van der Burgt A."/>
            <person name="Canto-Canche B."/>
            <person name="Churchill A.C.L."/>
            <person name="Conde-Ferraez L."/>
            <person name="Cools H.J."/>
            <person name="Coutinho P.M."/>
            <person name="Csukai M."/>
            <person name="Dehal P."/>
            <person name="De Wit P."/>
            <person name="Donzelli B."/>
            <person name="van de Geest H.C."/>
            <person name="van Ham R.C.H.J."/>
            <person name="Hammond-Kosack K.E."/>
            <person name="Henrissat B."/>
            <person name="Kilian A."/>
            <person name="Kobayashi A.K."/>
            <person name="Koopmann E."/>
            <person name="Kourmpetis Y."/>
            <person name="Kuzniar A."/>
            <person name="Lindquist E."/>
            <person name="Lombard V."/>
            <person name="Maliepaard C."/>
            <person name="Martins N."/>
            <person name="Mehrabi R."/>
            <person name="Nap J.P.H."/>
            <person name="Ponomarenko A."/>
            <person name="Rudd J.J."/>
            <person name="Salamov A."/>
            <person name="Schmutz J."/>
            <person name="Schouten H.J."/>
            <person name="Shapiro H."/>
            <person name="Stergiopoulos I."/>
            <person name="Torriani S.F.F."/>
            <person name="Tu H."/>
            <person name="de Vries R.P."/>
            <person name="Waalwijk C."/>
            <person name="Ware S.B."/>
            <person name="Wiebenga A."/>
            <person name="Zwiers L.-H."/>
            <person name="Oliver R.P."/>
            <person name="Grigoriev I.V."/>
            <person name="Kema G.H.J."/>
        </authorList>
    </citation>
    <scope>NUCLEOTIDE SEQUENCE [LARGE SCALE GENOMIC DNA]</scope>
    <source>
        <strain evidence="3">CBS 115943 / IPO323</strain>
    </source>
</reference>
<dbReference type="RefSeq" id="XP_003847361.1">
    <property type="nucleotide sequence ID" value="XM_003847313.1"/>
</dbReference>
<name>F9XQZ0_ZYMTI</name>
<dbReference type="HOGENOM" id="CLU_824410_0_0_1"/>
<gene>
    <name evidence="2" type="ORF">MYCGRDRAFT_97676</name>
</gene>
<evidence type="ECO:0000313" key="3">
    <source>
        <dbReference type="Proteomes" id="UP000008062"/>
    </source>
</evidence>
<proteinExistence type="predicted"/>
<organism evidence="2 3">
    <name type="scientific">Zymoseptoria tritici (strain CBS 115943 / IPO323)</name>
    <name type="common">Speckled leaf blotch fungus</name>
    <name type="synonym">Septoria tritici</name>
    <dbReference type="NCBI Taxonomy" id="336722"/>
    <lineage>
        <taxon>Eukaryota</taxon>
        <taxon>Fungi</taxon>
        <taxon>Dikarya</taxon>
        <taxon>Ascomycota</taxon>
        <taxon>Pezizomycotina</taxon>
        <taxon>Dothideomycetes</taxon>
        <taxon>Dothideomycetidae</taxon>
        <taxon>Mycosphaerellales</taxon>
        <taxon>Mycosphaerellaceae</taxon>
        <taxon>Zymoseptoria</taxon>
    </lineage>
</organism>
<evidence type="ECO:0000256" key="1">
    <source>
        <dbReference type="SAM" id="MobiDB-lite"/>
    </source>
</evidence>
<accession>F9XQZ0</accession>
<keyword evidence="3" id="KW-1185">Reference proteome</keyword>
<dbReference type="KEGG" id="ztr:MYCGRDRAFT_97676"/>
<dbReference type="OrthoDB" id="10313885at2759"/>
<feature type="region of interest" description="Disordered" evidence="1">
    <location>
        <begin position="281"/>
        <end position="319"/>
    </location>
</feature>
<feature type="region of interest" description="Disordered" evidence="1">
    <location>
        <begin position="156"/>
        <end position="184"/>
    </location>
</feature>
<dbReference type="InParanoid" id="F9XQZ0"/>
<protein>
    <submittedName>
        <fullName evidence="2">Uncharacterized protein</fullName>
    </submittedName>
</protein>
<dbReference type="GeneID" id="13400336"/>